<gene>
    <name evidence="1" type="ORF">PXEA_LOCUS13825</name>
</gene>
<evidence type="ECO:0000313" key="1">
    <source>
        <dbReference type="EMBL" id="VEL20385.1"/>
    </source>
</evidence>
<name>A0A3S5FDQ8_9PLAT</name>
<protein>
    <submittedName>
        <fullName evidence="1">Uncharacterized protein</fullName>
    </submittedName>
</protein>
<reference evidence="1" key="1">
    <citation type="submission" date="2018-11" db="EMBL/GenBank/DDBJ databases">
        <authorList>
            <consortium name="Pathogen Informatics"/>
        </authorList>
    </citation>
    <scope>NUCLEOTIDE SEQUENCE</scope>
</reference>
<sequence length="100" mass="10180">MLEAASRVGDASRSLLYLVASTAVPLGSSTSTHLNQANQGMVSSFSTAAPGETNGFGDAGGEFVGPINPEHLAGDRMLAATRVYFFSLPMNSLALGGSMA</sequence>
<evidence type="ECO:0000313" key="2">
    <source>
        <dbReference type="Proteomes" id="UP000784294"/>
    </source>
</evidence>
<comment type="caution">
    <text evidence="1">The sequence shown here is derived from an EMBL/GenBank/DDBJ whole genome shotgun (WGS) entry which is preliminary data.</text>
</comment>
<dbReference type="EMBL" id="CAAALY010046162">
    <property type="protein sequence ID" value="VEL20385.1"/>
    <property type="molecule type" value="Genomic_DNA"/>
</dbReference>
<accession>A0A3S5FDQ8</accession>
<dbReference type="Proteomes" id="UP000784294">
    <property type="component" value="Unassembled WGS sequence"/>
</dbReference>
<organism evidence="1 2">
    <name type="scientific">Protopolystoma xenopodis</name>
    <dbReference type="NCBI Taxonomy" id="117903"/>
    <lineage>
        <taxon>Eukaryota</taxon>
        <taxon>Metazoa</taxon>
        <taxon>Spiralia</taxon>
        <taxon>Lophotrochozoa</taxon>
        <taxon>Platyhelminthes</taxon>
        <taxon>Monogenea</taxon>
        <taxon>Polyopisthocotylea</taxon>
        <taxon>Polystomatidea</taxon>
        <taxon>Polystomatidae</taxon>
        <taxon>Protopolystoma</taxon>
    </lineage>
</organism>
<proteinExistence type="predicted"/>
<keyword evidence="2" id="KW-1185">Reference proteome</keyword>
<dbReference type="AlphaFoldDB" id="A0A3S5FDQ8"/>